<evidence type="ECO:0000259" key="3">
    <source>
        <dbReference type="Pfam" id="PF03050"/>
    </source>
</evidence>
<dbReference type="InterPro" id="IPR045618">
    <property type="entry name" value="DUF6444"/>
</dbReference>
<dbReference type="Pfam" id="PF20042">
    <property type="entry name" value="DUF6444"/>
    <property type="match status" value="1"/>
</dbReference>
<organism evidence="5 6">
    <name type="scientific">Prevotella pectinovora</name>
    <dbReference type="NCBI Taxonomy" id="1602169"/>
    <lineage>
        <taxon>Bacteria</taxon>
        <taxon>Pseudomonadati</taxon>
        <taxon>Bacteroidota</taxon>
        <taxon>Bacteroidia</taxon>
        <taxon>Bacteroidales</taxon>
        <taxon>Prevotellaceae</taxon>
        <taxon>Prevotella</taxon>
    </lineage>
</organism>
<gene>
    <name evidence="5" type="ORF">ST44_12520</name>
</gene>
<reference evidence="5 6" key="1">
    <citation type="submission" date="2015-01" db="EMBL/GenBank/DDBJ databases">
        <title>Comparative genomics of non-oral Prevotella species.</title>
        <authorList>
            <person name="Accetto T."/>
            <person name="Nograsek B."/>
            <person name="Avgustin G."/>
        </authorList>
    </citation>
    <scope>NUCLEOTIDE SEQUENCE [LARGE SCALE GENOMIC DNA]</scope>
    <source>
        <strain evidence="5 6">P5-119</strain>
    </source>
</reference>
<dbReference type="PANTHER" id="PTHR33678">
    <property type="entry name" value="BLL1576 PROTEIN"/>
    <property type="match status" value="1"/>
</dbReference>
<keyword evidence="1" id="KW-0175">Coiled coil</keyword>
<evidence type="ECO:0000256" key="2">
    <source>
        <dbReference type="SAM" id="MobiDB-lite"/>
    </source>
</evidence>
<dbReference type="STRING" id="1602171.ST44_12520"/>
<feature type="region of interest" description="Disordered" evidence="2">
    <location>
        <begin position="60"/>
        <end position="118"/>
    </location>
</feature>
<feature type="compositionally biased region" description="Low complexity" evidence="2">
    <location>
        <begin position="70"/>
        <end position="80"/>
    </location>
</feature>
<sequence>MKEQVTDISNVLQDMTVEIRLMRETINQQYAEIAKLNRNIEALNHQIRKKDEENARLKERLSKYEKPKKNSSNSSTPPSKESMKDEIVRRTKSLRKPSGKKPGGQAGHDGHKLSCSPSPDEIIDDMPNYCTNCGETLADAERVLDYVTQVVSIPELKPVIKEIRHYVMICKKCGERVRTAPRRKSNDVIYDASVKSLVVYLSVVQFLPYGRIASFLREVFGLAPSEGSLVNWVKEAKRNAQPAIEKIQEYIMSSSVVGFDESGCYCNKRLDWAWIAQTVYYTLLFRADGRSSKVLTDKFGDSLERMTAVTDRHSAYFALHFLNHQVCLAHLLRELQYLSELNDKQDWSDKIASLFREAIHERNSNPSAIIPKASWLERLDNLLKLNICNLGKKFETLKKGLIKCRDYIFNFLEDPMIPSDNNGSERGIRKLKIKLKNSCTFRSDFGADAFLELHSIVETAKKHNKTPFNAIQALFEA</sequence>
<comment type="caution">
    <text evidence="5">The sequence shown here is derived from an EMBL/GenBank/DDBJ whole genome shotgun (WGS) entry which is preliminary data.</text>
</comment>
<feature type="domain" description="DUF6444" evidence="4">
    <location>
        <begin position="39"/>
        <end position="112"/>
    </location>
</feature>
<feature type="domain" description="Transposase IS66 central" evidence="3">
    <location>
        <begin position="189"/>
        <end position="448"/>
    </location>
</feature>
<dbReference type="InterPro" id="IPR052344">
    <property type="entry name" value="Transposase-related"/>
</dbReference>
<feature type="compositionally biased region" description="Basic residues" evidence="2">
    <location>
        <begin position="90"/>
        <end position="99"/>
    </location>
</feature>
<evidence type="ECO:0000313" key="5">
    <source>
        <dbReference type="EMBL" id="KIP60148.1"/>
    </source>
</evidence>
<keyword evidence="6" id="KW-1185">Reference proteome</keyword>
<dbReference type="PANTHER" id="PTHR33678:SF2">
    <property type="match status" value="1"/>
</dbReference>
<feature type="coiled-coil region" evidence="1">
    <location>
        <begin position="19"/>
        <end position="60"/>
    </location>
</feature>
<dbReference type="AlphaFoldDB" id="A0A0D0I2Z0"/>
<evidence type="ECO:0000259" key="4">
    <source>
        <dbReference type="Pfam" id="PF20042"/>
    </source>
</evidence>
<dbReference type="EMBL" id="JXQK01000088">
    <property type="protein sequence ID" value="KIP60148.1"/>
    <property type="molecule type" value="Genomic_DNA"/>
</dbReference>
<dbReference type="Proteomes" id="UP000032046">
    <property type="component" value="Unassembled WGS sequence"/>
</dbReference>
<accession>A0A0D0I2Z0</accession>
<proteinExistence type="predicted"/>
<protein>
    <submittedName>
        <fullName evidence="5">Transposase</fullName>
    </submittedName>
</protein>
<evidence type="ECO:0000256" key="1">
    <source>
        <dbReference type="SAM" id="Coils"/>
    </source>
</evidence>
<dbReference type="InterPro" id="IPR004291">
    <property type="entry name" value="Transposase_IS66_central"/>
</dbReference>
<name>A0A0D0I2Z0_9BACT</name>
<dbReference type="NCBIfam" id="NF033517">
    <property type="entry name" value="transpos_IS66"/>
    <property type="match status" value="1"/>
</dbReference>
<evidence type="ECO:0000313" key="6">
    <source>
        <dbReference type="Proteomes" id="UP000032046"/>
    </source>
</evidence>
<dbReference type="Pfam" id="PF03050">
    <property type="entry name" value="DDE_Tnp_IS66"/>
    <property type="match status" value="1"/>
</dbReference>